<accession>A0A2V0P5Q1</accession>
<feature type="compositionally biased region" description="Gly residues" evidence="1">
    <location>
        <begin position="239"/>
        <end position="249"/>
    </location>
</feature>
<dbReference type="OrthoDB" id="546951at2759"/>
<dbReference type="STRING" id="307507.A0A2V0P5Q1"/>
<feature type="compositionally biased region" description="Basic and acidic residues" evidence="1">
    <location>
        <begin position="105"/>
        <end position="119"/>
    </location>
</feature>
<comment type="caution">
    <text evidence="2">The sequence shown here is derived from an EMBL/GenBank/DDBJ whole genome shotgun (WGS) entry which is preliminary data.</text>
</comment>
<dbReference type="InParanoid" id="A0A2V0P5Q1"/>
<dbReference type="AlphaFoldDB" id="A0A2V0P5Q1"/>
<evidence type="ECO:0000313" key="3">
    <source>
        <dbReference type="Proteomes" id="UP000247498"/>
    </source>
</evidence>
<dbReference type="Proteomes" id="UP000247498">
    <property type="component" value="Unassembled WGS sequence"/>
</dbReference>
<sequence length="332" mass="35131">MGDAMDAETDALVWKLHRELNDLRPRAGRAGAAALTTQLSMERARRARTKQQGTTESGSREHSRRRRSSDGGDQQHTSAHIKREPRESSSSGGPHPHPAPEPEPEPDRDLSDAGPERPAKRGRPPAVVQHQLTPAELRALPPLAQAAVAASEGARRRARVSAAGPRGAHGKGERQVKLFLAGMRWAVSLPCSSLRSRLELARAVNEAFAGEILSVGRGDGLCVVFVSGDGEADEMPALRGGGGGVGGGGRRSESASKWRRLSKQAARVYVRWHDAAAPPGGGLGPAALGGGEAQRQQQQQQRGAQRREEAPPGGGQAACPARALPLPHEELD</sequence>
<dbReference type="EMBL" id="BDRX01000061">
    <property type="protein sequence ID" value="GBF95176.1"/>
    <property type="molecule type" value="Genomic_DNA"/>
</dbReference>
<feature type="compositionally biased region" description="Low complexity" evidence="1">
    <location>
        <begin position="293"/>
        <end position="303"/>
    </location>
</feature>
<evidence type="ECO:0000256" key="1">
    <source>
        <dbReference type="SAM" id="MobiDB-lite"/>
    </source>
</evidence>
<feature type="region of interest" description="Disordered" evidence="1">
    <location>
        <begin position="233"/>
        <end position="257"/>
    </location>
</feature>
<proteinExistence type="predicted"/>
<evidence type="ECO:0000313" key="2">
    <source>
        <dbReference type="EMBL" id="GBF95176.1"/>
    </source>
</evidence>
<protein>
    <submittedName>
        <fullName evidence="2">Uncharacterized protein</fullName>
    </submittedName>
</protein>
<keyword evidence="3" id="KW-1185">Reference proteome</keyword>
<name>A0A2V0P5Q1_9CHLO</name>
<feature type="region of interest" description="Disordered" evidence="1">
    <location>
        <begin position="277"/>
        <end position="332"/>
    </location>
</feature>
<gene>
    <name evidence="2" type="ORF">Rsub_07889</name>
</gene>
<organism evidence="2 3">
    <name type="scientific">Raphidocelis subcapitata</name>
    <dbReference type="NCBI Taxonomy" id="307507"/>
    <lineage>
        <taxon>Eukaryota</taxon>
        <taxon>Viridiplantae</taxon>
        <taxon>Chlorophyta</taxon>
        <taxon>core chlorophytes</taxon>
        <taxon>Chlorophyceae</taxon>
        <taxon>CS clade</taxon>
        <taxon>Sphaeropleales</taxon>
        <taxon>Selenastraceae</taxon>
        <taxon>Raphidocelis</taxon>
    </lineage>
</organism>
<feature type="region of interest" description="Disordered" evidence="1">
    <location>
        <begin position="21"/>
        <end position="126"/>
    </location>
</feature>
<feature type="compositionally biased region" description="Gly residues" evidence="1">
    <location>
        <begin position="279"/>
        <end position="292"/>
    </location>
</feature>
<reference evidence="2 3" key="1">
    <citation type="journal article" date="2018" name="Sci. Rep.">
        <title>Raphidocelis subcapitata (=Pseudokirchneriella subcapitata) provides an insight into genome evolution and environmental adaptations in the Sphaeropleales.</title>
        <authorList>
            <person name="Suzuki S."/>
            <person name="Yamaguchi H."/>
            <person name="Nakajima N."/>
            <person name="Kawachi M."/>
        </authorList>
    </citation>
    <scope>NUCLEOTIDE SEQUENCE [LARGE SCALE GENOMIC DNA]</scope>
    <source>
        <strain evidence="2 3">NIES-35</strain>
    </source>
</reference>